<organism evidence="2 3">
    <name type="scientific">Porites evermanni</name>
    <dbReference type="NCBI Taxonomy" id="104178"/>
    <lineage>
        <taxon>Eukaryota</taxon>
        <taxon>Metazoa</taxon>
        <taxon>Cnidaria</taxon>
        <taxon>Anthozoa</taxon>
        <taxon>Hexacorallia</taxon>
        <taxon>Scleractinia</taxon>
        <taxon>Fungiina</taxon>
        <taxon>Poritidae</taxon>
        <taxon>Porites</taxon>
    </lineage>
</organism>
<keyword evidence="3" id="KW-1185">Reference proteome</keyword>
<comment type="caution">
    <text evidence="2">The sequence shown here is derived from an EMBL/GenBank/DDBJ whole genome shotgun (WGS) entry which is preliminary data.</text>
</comment>
<dbReference type="InterPro" id="IPR000488">
    <property type="entry name" value="Death_dom"/>
</dbReference>
<sequence>ILSLFLETKTVNPRNEVIPEFQIADISDELETCWRQLGPRLKITAAKIKNIDEENKDDWTKANNLLILWKQQEGCNATFGHLADVLEKIGRKRIAEKLLGSNNALEIPTCASVCTGDVISLTVQNARQEKVFLCVDADGNKFIVKAVNGSKGPWNTKEILKNEEFLEKVASAALDVGKTEEQKLQEKLKRCSFAGIEELNKDVQDLNNKMKVNYNYKCDGETCTRITRPPPKNAQPTLVPLQVATQHLLSCEDHKTYFVGIFKGLIKWIGEAAQLGEDNFMCIKLLCDSIREFKDQERKFFLKIKQLQTMKQHFNHKQVAQVEELEKWRKTQKKHLDEVEKLLSSFLCQGKIENKKVFKRKRISKSRKRHSISAPFCPQYLSNIWTMKQCRTTARLTSVGRAPVCRAGGRGFNPQPDHLQETGKIMLAAMYYSKWVGNVEPGGVVCPSQWERALIVVMLVFT</sequence>
<feature type="domain" description="Death" evidence="1">
    <location>
        <begin position="19"/>
        <end position="102"/>
    </location>
</feature>
<dbReference type="Proteomes" id="UP001159427">
    <property type="component" value="Unassembled WGS sequence"/>
</dbReference>
<evidence type="ECO:0000259" key="1">
    <source>
        <dbReference type="PROSITE" id="PS50017"/>
    </source>
</evidence>
<evidence type="ECO:0000313" key="2">
    <source>
        <dbReference type="EMBL" id="CAH3182384.1"/>
    </source>
</evidence>
<dbReference type="Pfam" id="PF00531">
    <property type="entry name" value="Death"/>
    <property type="match status" value="1"/>
</dbReference>
<gene>
    <name evidence="2" type="ORF">PEVE_00014180</name>
</gene>
<proteinExistence type="predicted"/>
<dbReference type="InterPro" id="IPR011029">
    <property type="entry name" value="DEATH-like_dom_sf"/>
</dbReference>
<evidence type="ECO:0000313" key="3">
    <source>
        <dbReference type="Proteomes" id="UP001159427"/>
    </source>
</evidence>
<name>A0ABN8RW98_9CNID</name>
<dbReference type="CDD" id="cd01670">
    <property type="entry name" value="Death"/>
    <property type="match status" value="1"/>
</dbReference>
<reference evidence="2 3" key="1">
    <citation type="submission" date="2022-05" db="EMBL/GenBank/DDBJ databases">
        <authorList>
            <consortium name="Genoscope - CEA"/>
            <person name="William W."/>
        </authorList>
    </citation>
    <scope>NUCLEOTIDE SEQUENCE [LARGE SCALE GENOMIC DNA]</scope>
</reference>
<dbReference type="SMART" id="SM00005">
    <property type="entry name" value="DEATH"/>
    <property type="match status" value="1"/>
</dbReference>
<dbReference type="Gene3D" id="1.10.533.10">
    <property type="entry name" value="Death Domain, Fas"/>
    <property type="match status" value="1"/>
</dbReference>
<protein>
    <recommendedName>
        <fullName evidence="1">Death domain-containing protein</fullName>
    </recommendedName>
</protein>
<dbReference type="EMBL" id="CALNXI010002062">
    <property type="protein sequence ID" value="CAH3182384.1"/>
    <property type="molecule type" value="Genomic_DNA"/>
</dbReference>
<accession>A0ABN8RW98</accession>
<feature type="non-terminal residue" evidence="2">
    <location>
        <position position="1"/>
    </location>
</feature>
<dbReference type="SUPFAM" id="SSF47986">
    <property type="entry name" value="DEATH domain"/>
    <property type="match status" value="1"/>
</dbReference>
<dbReference type="PROSITE" id="PS50017">
    <property type="entry name" value="DEATH_DOMAIN"/>
    <property type="match status" value="1"/>
</dbReference>